<feature type="domain" description="Lon proteolytic" evidence="2">
    <location>
        <begin position="1"/>
        <end position="159"/>
    </location>
</feature>
<evidence type="ECO:0000313" key="3">
    <source>
        <dbReference type="EMBL" id="WNK20008.1"/>
    </source>
</evidence>
<dbReference type="Proteomes" id="UP001301869">
    <property type="component" value="Chromosome"/>
</dbReference>
<accession>A0ABY9Z1B8</accession>
<keyword evidence="1" id="KW-0645">Protease</keyword>
<dbReference type="SUPFAM" id="SSF54211">
    <property type="entry name" value="Ribosomal protein S5 domain 2-like"/>
    <property type="match status" value="1"/>
</dbReference>
<dbReference type="PANTHER" id="PTHR10046">
    <property type="entry name" value="ATP DEPENDENT LON PROTEASE FAMILY MEMBER"/>
    <property type="match status" value="1"/>
</dbReference>
<name>A0ABY9Z1B8_9GAMM</name>
<dbReference type="PRINTS" id="PR00830">
    <property type="entry name" value="ENDOLAPTASE"/>
</dbReference>
<comment type="similarity">
    <text evidence="1">Belongs to the peptidase S16 family.</text>
</comment>
<evidence type="ECO:0000313" key="4">
    <source>
        <dbReference type="Proteomes" id="UP001301869"/>
    </source>
</evidence>
<dbReference type="EMBL" id="CP119391">
    <property type="protein sequence ID" value="WNK20008.1"/>
    <property type="molecule type" value="Genomic_DNA"/>
</dbReference>
<keyword evidence="1" id="KW-0720">Serine protease</keyword>
<dbReference type="EC" id="3.4.21.53" evidence="1"/>
<organism evidence="3 4">
    <name type="scientific">Halomonas piscis</name>
    <dbReference type="NCBI Taxonomy" id="3031727"/>
    <lineage>
        <taxon>Bacteria</taxon>
        <taxon>Pseudomonadati</taxon>
        <taxon>Pseudomonadota</taxon>
        <taxon>Gammaproteobacteria</taxon>
        <taxon>Oceanospirillales</taxon>
        <taxon>Halomonadaceae</taxon>
        <taxon>Halomonas</taxon>
    </lineage>
</organism>
<dbReference type="InterPro" id="IPR014721">
    <property type="entry name" value="Ribsml_uS5_D2-typ_fold_subgr"/>
</dbReference>
<dbReference type="InterPro" id="IPR008269">
    <property type="entry name" value="Lon_proteolytic"/>
</dbReference>
<dbReference type="PROSITE" id="PS51786">
    <property type="entry name" value="LON_PROTEOLYTIC"/>
    <property type="match status" value="1"/>
</dbReference>
<evidence type="ECO:0000259" key="2">
    <source>
        <dbReference type="PROSITE" id="PS51786"/>
    </source>
</evidence>
<dbReference type="RefSeq" id="WP_311883522.1">
    <property type="nucleotide sequence ID" value="NZ_CP119391.1"/>
</dbReference>
<dbReference type="Gene3D" id="3.30.230.10">
    <property type="match status" value="1"/>
</dbReference>
<feature type="active site" evidence="1">
    <location>
        <position position="97"/>
    </location>
</feature>
<protein>
    <recommendedName>
        <fullName evidence="1">endopeptidase La</fullName>
        <ecNumber evidence="1">3.4.21.53</ecNumber>
    </recommendedName>
</protein>
<dbReference type="Pfam" id="PF05362">
    <property type="entry name" value="Lon_C"/>
    <property type="match status" value="1"/>
</dbReference>
<proteinExistence type="inferred from homology"/>
<feature type="active site" evidence="1">
    <location>
        <position position="54"/>
    </location>
</feature>
<dbReference type="InterPro" id="IPR020568">
    <property type="entry name" value="Ribosomal_Su5_D2-typ_SF"/>
</dbReference>
<comment type="catalytic activity">
    <reaction evidence="1">
        <text>Hydrolysis of proteins in presence of ATP.</text>
        <dbReference type="EC" id="3.4.21.53"/>
    </reaction>
</comment>
<reference evidence="3 4" key="1">
    <citation type="submission" date="2023-03" db="EMBL/GenBank/DDBJ databases">
        <title>Halomonas sp. nov., isolated from Korean tranditional fermented seafood 'Jeotgal'.</title>
        <authorList>
            <person name="Kim B."/>
            <person name="Shin N.-R."/>
        </authorList>
    </citation>
    <scope>NUCLEOTIDE SEQUENCE [LARGE SCALE GENOMIC DNA]</scope>
    <source>
        <strain evidence="3 4">SG2L-4</strain>
    </source>
</reference>
<keyword evidence="4" id="KW-1185">Reference proteome</keyword>
<gene>
    <name evidence="3" type="ORF">P1P91_14480</name>
</gene>
<keyword evidence="1" id="KW-0378">Hydrolase</keyword>
<sequence>MDIEREAKLGGNIHSKGVMILSRLLASRYAGESALSLSASLAFEQSYGMVDGDSASVAEFCALLSVLARAPLRQSLAVTGSVNQHGQVQAVGGVNEKIEGVFDICRARGLNGSHGVLLPRANAVHLMLRSDVVEAVRAGQFRVYALDSVDEAIGLLTGLVAGERQTDGSFPAGTVNRRVADCLNEFADIGRRQSSGDNRQDAKRDDDT</sequence>
<dbReference type="InterPro" id="IPR027065">
    <property type="entry name" value="Lon_Prtase"/>
</dbReference>
<evidence type="ECO:0000256" key="1">
    <source>
        <dbReference type="PROSITE-ProRule" id="PRU01122"/>
    </source>
</evidence>